<organism evidence="6 7">
    <name type="scientific">Candidatus Abzuiibacterium crystallinum</name>
    <dbReference type="NCBI Taxonomy" id="1974748"/>
    <lineage>
        <taxon>Bacteria</taxon>
        <taxon>Pseudomonadati</taxon>
        <taxon>Candidatus Omnitrophota</taxon>
        <taxon>Candidatus Abzuiibacterium</taxon>
    </lineage>
</organism>
<dbReference type="Pfam" id="PF00829">
    <property type="entry name" value="Ribosomal_L21p"/>
    <property type="match status" value="1"/>
</dbReference>
<dbReference type="PANTHER" id="PTHR21349:SF0">
    <property type="entry name" value="LARGE RIBOSOMAL SUBUNIT PROTEIN BL21M"/>
    <property type="match status" value="1"/>
</dbReference>
<name>A0A2H0LM61_9BACT</name>
<keyword evidence="4 5" id="KW-0699">rRNA-binding</keyword>
<dbReference type="PANTHER" id="PTHR21349">
    <property type="entry name" value="50S RIBOSOMAL PROTEIN L21"/>
    <property type="match status" value="1"/>
</dbReference>
<dbReference type="GO" id="GO:0003735">
    <property type="term" value="F:structural constituent of ribosome"/>
    <property type="evidence" value="ECO:0007669"/>
    <property type="project" value="InterPro"/>
</dbReference>
<dbReference type="NCBIfam" id="TIGR00061">
    <property type="entry name" value="L21"/>
    <property type="match status" value="1"/>
</dbReference>
<dbReference type="SUPFAM" id="SSF141091">
    <property type="entry name" value="L21p-like"/>
    <property type="match status" value="1"/>
</dbReference>
<comment type="similarity">
    <text evidence="1 4 5">Belongs to the bacterial ribosomal protein bL21 family.</text>
</comment>
<dbReference type="Proteomes" id="UP000230859">
    <property type="component" value="Unassembled WGS sequence"/>
</dbReference>
<proteinExistence type="inferred from homology"/>
<dbReference type="GO" id="GO:0006412">
    <property type="term" value="P:translation"/>
    <property type="evidence" value="ECO:0007669"/>
    <property type="project" value="UniProtKB-UniRule"/>
</dbReference>
<comment type="subunit">
    <text evidence="4">Part of the 50S ribosomal subunit. Contacts protein L20.</text>
</comment>
<evidence type="ECO:0000313" key="7">
    <source>
        <dbReference type="Proteomes" id="UP000230859"/>
    </source>
</evidence>
<reference evidence="6 7" key="1">
    <citation type="submission" date="2017-09" db="EMBL/GenBank/DDBJ databases">
        <title>Depth-based differentiation of microbial function through sediment-hosted aquifers and enrichment of novel symbionts in the deep terrestrial subsurface.</title>
        <authorList>
            <person name="Probst A.J."/>
            <person name="Ladd B."/>
            <person name="Jarett J.K."/>
            <person name="Geller-Mcgrath D.E."/>
            <person name="Sieber C.M."/>
            <person name="Emerson J.B."/>
            <person name="Anantharaman K."/>
            <person name="Thomas B.C."/>
            <person name="Malmstrom R."/>
            <person name="Stieglmeier M."/>
            <person name="Klingl A."/>
            <person name="Woyke T."/>
            <person name="Ryan C.M."/>
            <person name="Banfield J.F."/>
        </authorList>
    </citation>
    <scope>NUCLEOTIDE SEQUENCE [LARGE SCALE GENOMIC DNA]</scope>
    <source>
        <strain evidence="6">CG11_big_fil_rev_8_21_14_0_20_45_26</strain>
    </source>
</reference>
<keyword evidence="3 4" id="KW-0687">Ribonucleoprotein</keyword>
<dbReference type="InterPro" id="IPR028909">
    <property type="entry name" value="bL21-like"/>
</dbReference>
<dbReference type="GO" id="GO:0005737">
    <property type="term" value="C:cytoplasm"/>
    <property type="evidence" value="ECO:0007669"/>
    <property type="project" value="UniProtKB-ARBA"/>
</dbReference>
<evidence type="ECO:0000256" key="5">
    <source>
        <dbReference type="RuleBase" id="RU000562"/>
    </source>
</evidence>
<protein>
    <recommendedName>
        <fullName evidence="4">Large ribosomal subunit protein bL21</fullName>
    </recommendedName>
</protein>
<evidence type="ECO:0000256" key="4">
    <source>
        <dbReference type="HAMAP-Rule" id="MF_01363"/>
    </source>
</evidence>
<evidence type="ECO:0000256" key="2">
    <source>
        <dbReference type="ARBA" id="ARBA00022980"/>
    </source>
</evidence>
<comment type="caution">
    <text evidence="6">The sequence shown here is derived from an EMBL/GenBank/DDBJ whole genome shotgun (WGS) entry which is preliminary data.</text>
</comment>
<sequence length="104" mass="11828">MERFAIIETGNRQLIVKENDVIKVQKLDCDKGAEVTLDKVLCLKNGEKAEFGKPHLTGVKVTCESLGDEKQEKVIHFTYRRRKDSRRKVGSRQTLTVLKVKSIG</sequence>
<gene>
    <name evidence="4 6" type="primary">rplU</name>
    <name evidence="6" type="ORF">COV74_08925</name>
</gene>
<dbReference type="EMBL" id="PCVY01000066">
    <property type="protein sequence ID" value="PIQ85426.1"/>
    <property type="molecule type" value="Genomic_DNA"/>
</dbReference>
<dbReference type="AlphaFoldDB" id="A0A2H0LM61"/>
<evidence type="ECO:0000256" key="3">
    <source>
        <dbReference type="ARBA" id="ARBA00023274"/>
    </source>
</evidence>
<evidence type="ECO:0000256" key="1">
    <source>
        <dbReference type="ARBA" id="ARBA00008563"/>
    </source>
</evidence>
<keyword evidence="2 4" id="KW-0689">Ribosomal protein</keyword>
<dbReference type="GO" id="GO:1990904">
    <property type="term" value="C:ribonucleoprotein complex"/>
    <property type="evidence" value="ECO:0007669"/>
    <property type="project" value="UniProtKB-KW"/>
</dbReference>
<evidence type="ECO:0000313" key="6">
    <source>
        <dbReference type="EMBL" id="PIQ85426.1"/>
    </source>
</evidence>
<accession>A0A2H0LM61</accession>
<dbReference type="GO" id="GO:0019843">
    <property type="term" value="F:rRNA binding"/>
    <property type="evidence" value="ECO:0007669"/>
    <property type="project" value="UniProtKB-UniRule"/>
</dbReference>
<comment type="function">
    <text evidence="4 5">This protein binds to 23S rRNA in the presence of protein L20.</text>
</comment>
<keyword evidence="4 5" id="KW-0694">RNA-binding</keyword>
<dbReference type="GO" id="GO:0005840">
    <property type="term" value="C:ribosome"/>
    <property type="evidence" value="ECO:0007669"/>
    <property type="project" value="UniProtKB-KW"/>
</dbReference>
<dbReference type="HAMAP" id="MF_01363">
    <property type="entry name" value="Ribosomal_bL21"/>
    <property type="match status" value="1"/>
</dbReference>
<dbReference type="InterPro" id="IPR036164">
    <property type="entry name" value="bL21-like_sf"/>
</dbReference>
<dbReference type="InterPro" id="IPR001787">
    <property type="entry name" value="Ribosomal_bL21"/>
</dbReference>